<sequence length="238" mass="26470">MVNMTTSQLSFANGTVQSAVVCGSVLLRVCNQVIGELEDKLLENVMYIANAQVNIISLGYMQMEGRFKLVCSDDQRTAWLSKPGTYLRFDMRDNIYRLRVEHVAGVMVNAVRTKTTDSKNTMSLLHQRFGHLNIPAAKAMTSKQKIGVKINAKDLNFYDCVACTAGKAKRIHHARRSLRELQPLSIVMMDVCSMDEPTAYCEGSYDVSLRCGRGHTLQVGVLDGGKMICNLLPDQADE</sequence>
<name>A0A9W6Y7B7_9STRA</name>
<protein>
    <submittedName>
        <fullName evidence="1">Unnamed protein product</fullName>
    </submittedName>
</protein>
<dbReference type="AlphaFoldDB" id="A0A9W6Y7B7"/>
<dbReference type="Proteomes" id="UP001165121">
    <property type="component" value="Unassembled WGS sequence"/>
</dbReference>
<gene>
    <name evidence="1" type="ORF">Pfra01_002328600</name>
</gene>
<accession>A0A9W6Y7B7</accession>
<dbReference type="OrthoDB" id="117862at2759"/>
<evidence type="ECO:0000313" key="2">
    <source>
        <dbReference type="Proteomes" id="UP001165121"/>
    </source>
</evidence>
<reference evidence="1" key="1">
    <citation type="submission" date="2023-04" db="EMBL/GenBank/DDBJ databases">
        <title>Phytophthora fragariaefolia NBRC 109709.</title>
        <authorList>
            <person name="Ichikawa N."/>
            <person name="Sato H."/>
            <person name="Tonouchi N."/>
        </authorList>
    </citation>
    <scope>NUCLEOTIDE SEQUENCE</scope>
    <source>
        <strain evidence="1">NBRC 109709</strain>
    </source>
</reference>
<proteinExistence type="predicted"/>
<organism evidence="1 2">
    <name type="scientific">Phytophthora fragariaefolia</name>
    <dbReference type="NCBI Taxonomy" id="1490495"/>
    <lineage>
        <taxon>Eukaryota</taxon>
        <taxon>Sar</taxon>
        <taxon>Stramenopiles</taxon>
        <taxon>Oomycota</taxon>
        <taxon>Peronosporomycetes</taxon>
        <taxon>Peronosporales</taxon>
        <taxon>Peronosporaceae</taxon>
        <taxon>Phytophthora</taxon>
    </lineage>
</organism>
<evidence type="ECO:0000313" key="1">
    <source>
        <dbReference type="EMBL" id="GMF55323.1"/>
    </source>
</evidence>
<comment type="caution">
    <text evidence="1">The sequence shown here is derived from an EMBL/GenBank/DDBJ whole genome shotgun (WGS) entry which is preliminary data.</text>
</comment>
<keyword evidence="2" id="KW-1185">Reference proteome</keyword>
<dbReference type="EMBL" id="BSXT01003695">
    <property type="protein sequence ID" value="GMF55323.1"/>
    <property type="molecule type" value="Genomic_DNA"/>
</dbReference>